<gene>
    <name evidence="2" type="ORF">L4923_24275</name>
</gene>
<organism evidence="2 3">
    <name type="scientific">Mesorhizobium retamae</name>
    <dbReference type="NCBI Taxonomy" id="2912854"/>
    <lineage>
        <taxon>Bacteria</taxon>
        <taxon>Pseudomonadati</taxon>
        <taxon>Pseudomonadota</taxon>
        <taxon>Alphaproteobacteria</taxon>
        <taxon>Hyphomicrobiales</taxon>
        <taxon>Phyllobacteriaceae</taxon>
        <taxon>Mesorhizobium</taxon>
    </lineage>
</organism>
<dbReference type="Pfam" id="PF13412">
    <property type="entry name" value="HTH_24"/>
    <property type="match status" value="1"/>
</dbReference>
<dbReference type="InterPro" id="IPR043129">
    <property type="entry name" value="ATPase_NBD"/>
</dbReference>
<dbReference type="InterPro" id="IPR000600">
    <property type="entry name" value="ROK"/>
</dbReference>
<dbReference type="InterPro" id="IPR036388">
    <property type="entry name" value="WH-like_DNA-bd_sf"/>
</dbReference>
<evidence type="ECO:0000256" key="1">
    <source>
        <dbReference type="SAM" id="MobiDB-lite"/>
    </source>
</evidence>
<keyword evidence="3" id="KW-1185">Reference proteome</keyword>
<dbReference type="CDD" id="cd23763">
    <property type="entry name" value="ASKHA_ATPase_ROK"/>
    <property type="match status" value="1"/>
</dbReference>
<dbReference type="Gene3D" id="3.30.420.40">
    <property type="match status" value="2"/>
</dbReference>
<feature type="compositionally biased region" description="Basic and acidic residues" evidence="1">
    <location>
        <begin position="1"/>
        <end position="10"/>
    </location>
</feature>
<dbReference type="PANTHER" id="PTHR18964:SF169">
    <property type="entry name" value="N-ACETYLMANNOSAMINE KINASE"/>
    <property type="match status" value="1"/>
</dbReference>
<reference evidence="2 3" key="1">
    <citation type="submission" date="2022-02" db="EMBL/GenBank/DDBJ databases">
        <title>Draft genome sequence of Mezorhizobium retamae strain IRAMC:0171 isolated from Retama raetam nodules.</title>
        <authorList>
            <person name="Bengaied R."/>
            <person name="Sbissi I."/>
            <person name="Huber K."/>
            <person name="Ghodbane F."/>
            <person name="Nouioui I."/>
            <person name="Tarhouni M."/>
            <person name="Gtari M."/>
        </authorList>
    </citation>
    <scope>NUCLEOTIDE SEQUENCE [LARGE SCALE GENOMIC DNA]</scope>
    <source>
        <strain evidence="2 3">IRAMC:0171</strain>
    </source>
</reference>
<name>A0ABS9QL30_9HYPH</name>
<sequence length="408" mass="43412">MDDGVQKHGSGEPAASRLHRGTNQSGMRDHNERLVLSLVRQHGGLAKSDIARMTGLSAQTVSVIMRELEDEGLLLRREPLRGRIGQPSIPMALNPEGAFFIGLKIGRRSAELVLIDFLGKVRAMLHHSYRYPAPSETVDFVAAGVAKLRSELTPAQDRRVSGLGIAVPFELWSWADAAGAPRSIMEEWRHRDIRADIQALCDFPVYLQNDATAACGAELVFGNALDVRDFVYFYIGAFAGGGIVLNGRIYSGPTGNAGALGSMPVPGPGGKPIQLIDVASIATLEKALALRGVDAQHLWTSPEEWGDIGPELDTWLADAAGALAYAIASASAVIDFEEAVIDGWMPVAIRARLVKAVSSALDKVDAEGLKLPTVREGTVGIHARALGGASLPLSDRFLVGPTSTSGTI</sequence>
<evidence type="ECO:0000313" key="2">
    <source>
        <dbReference type="EMBL" id="MCG7508163.1"/>
    </source>
</evidence>
<proteinExistence type="predicted"/>
<evidence type="ECO:0000313" key="3">
    <source>
        <dbReference type="Proteomes" id="UP001201701"/>
    </source>
</evidence>
<dbReference type="SUPFAM" id="SSF53067">
    <property type="entry name" value="Actin-like ATPase domain"/>
    <property type="match status" value="1"/>
</dbReference>
<accession>A0ABS9QL30</accession>
<dbReference type="Proteomes" id="UP001201701">
    <property type="component" value="Unassembled WGS sequence"/>
</dbReference>
<dbReference type="SUPFAM" id="SSF46785">
    <property type="entry name" value="Winged helix' DNA-binding domain"/>
    <property type="match status" value="1"/>
</dbReference>
<dbReference type="PANTHER" id="PTHR18964">
    <property type="entry name" value="ROK (REPRESSOR, ORF, KINASE) FAMILY"/>
    <property type="match status" value="1"/>
</dbReference>
<protein>
    <submittedName>
        <fullName evidence="2">ROK family transcriptional regulator</fullName>
    </submittedName>
</protein>
<dbReference type="Pfam" id="PF00480">
    <property type="entry name" value="ROK"/>
    <property type="match status" value="1"/>
</dbReference>
<dbReference type="EMBL" id="JAKREW010000035">
    <property type="protein sequence ID" value="MCG7508163.1"/>
    <property type="molecule type" value="Genomic_DNA"/>
</dbReference>
<feature type="region of interest" description="Disordered" evidence="1">
    <location>
        <begin position="1"/>
        <end position="29"/>
    </location>
</feature>
<dbReference type="InterPro" id="IPR036390">
    <property type="entry name" value="WH_DNA-bd_sf"/>
</dbReference>
<comment type="caution">
    <text evidence="2">The sequence shown here is derived from an EMBL/GenBank/DDBJ whole genome shotgun (WGS) entry which is preliminary data.</text>
</comment>
<dbReference type="Gene3D" id="1.10.10.10">
    <property type="entry name" value="Winged helix-like DNA-binding domain superfamily/Winged helix DNA-binding domain"/>
    <property type="match status" value="1"/>
</dbReference>